<comment type="catalytic activity">
    <reaction evidence="7">
        <text>L-threonyl-[protein] + ATP = O-phospho-L-threonyl-[protein] + ADP + H(+)</text>
        <dbReference type="Rhea" id="RHEA:46608"/>
        <dbReference type="Rhea" id="RHEA-COMP:11060"/>
        <dbReference type="Rhea" id="RHEA-COMP:11605"/>
        <dbReference type="ChEBI" id="CHEBI:15378"/>
        <dbReference type="ChEBI" id="CHEBI:30013"/>
        <dbReference type="ChEBI" id="CHEBI:30616"/>
        <dbReference type="ChEBI" id="CHEBI:61977"/>
        <dbReference type="ChEBI" id="CHEBI:456216"/>
        <dbReference type="EC" id="2.7.11.1"/>
    </reaction>
</comment>
<dbReference type="InterPro" id="IPR000719">
    <property type="entry name" value="Prot_kinase_dom"/>
</dbReference>
<dbReference type="InterPro" id="IPR050660">
    <property type="entry name" value="NEK_Ser/Thr_kinase"/>
</dbReference>
<dbReference type="Proteomes" id="UP001213681">
    <property type="component" value="Unassembled WGS sequence"/>
</dbReference>
<reference evidence="10" key="1">
    <citation type="submission" date="2022-12" db="EMBL/GenBank/DDBJ databases">
        <authorList>
            <person name="Petersen C."/>
        </authorList>
    </citation>
    <scope>NUCLEOTIDE SEQUENCE</scope>
    <source>
        <strain evidence="10">IBT 16125</strain>
    </source>
</reference>
<dbReference type="RefSeq" id="XP_056759837.1">
    <property type="nucleotide sequence ID" value="XM_056915083.1"/>
</dbReference>
<reference evidence="10" key="2">
    <citation type="journal article" date="2023" name="IMA Fungus">
        <title>Comparative genomic study of the Penicillium genus elucidates a diverse pangenome and 15 lateral gene transfer events.</title>
        <authorList>
            <person name="Petersen C."/>
            <person name="Sorensen T."/>
            <person name="Nielsen M.R."/>
            <person name="Sondergaard T.E."/>
            <person name="Sorensen J.L."/>
            <person name="Fitzpatrick D.A."/>
            <person name="Frisvad J.C."/>
            <person name="Nielsen K.L."/>
        </authorList>
    </citation>
    <scope>NUCLEOTIDE SEQUENCE</scope>
    <source>
        <strain evidence="10">IBT 16125</strain>
    </source>
</reference>
<dbReference type="GeneID" id="81605326"/>
<evidence type="ECO:0000256" key="8">
    <source>
        <dbReference type="ARBA" id="ARBA00048679"/>
    </source>
</evidence>
<evidence type="ECO:0000259" key="9">
    <source>
        <dbReference type="PROSITE" id="PS50011"/>
    </source>
</evidence>
<feature type="domain" description="Protein kinase" evidence="9">
    <location>
        <begin position="168"/>
        <end position="522"/>
    </location>
</feature>
<dbReference type="EMBL" id="JAPVEA010000009">
    <property type="protein sequence ID" value="KAJ5432545.1"/>
    <property type="molecule type" value="Genomic_DNA"/>
</dbReference>
<dbReference type="GO" id="GO:0005634">
    <property type="term" value="C:nucleus"/>
    <property type="evidence" value="ECO:0007669"/>
    <property type="project" value="TreeGrafter"/>
</dbReference>
<dbReference type="EC" id="2.7.11.1" evidence="1"/>
<sequence length="923" mass="104456">MATTDSPTSFDELRNDLYLELLQKFERRKDDRHRFAPIGTSKEVLRPDVLRCLFRSLDWSYPTDTGLSEEDFSATVNERDLHDFLAILIFSSCTVEDARTFTTELLVKDTFASDTFSLPTENRTLKLVFKEKVTRAKFLAHQAIFCPVVIHQGKEQRVVDLGRRRLPYLEETRLAQGGYGTVYKVKIARRHFYDHRNGTSNPGPLEVARKDYVISSQFPAASKEHDVLEKILASDRSCENIVDNFGSLAIGPDKYSLFMPLAICDLSAYMMDYHPIKPSTTQEKAAIILSAWGLARGLEFLHQGMKTPQGENLVCYHMDLKPSNILIFQGEDDRKIWKISDFGMARVKLRKTGDRIEKERDFNSWFVKRSKPGSEPTPTPTLALHGEGTYLAPESLASIPSMKTGSDVWSLGCVISVVFVYLEKGAEGVARYSEARSDHAKADGVDRFFLRDKGFGPFQAHPVVKYWHKRLILDGKQREPEEGKALKAMLHFLENDVFRDQAKRCGVDRVAKRLLETQEIYIMLGDPDKLKSRRELPDQGSMIKQILLSGLPPRRAIPEPGRYIGRWTLKTANPFKNCEISSDGSLVLFWTDTELTLFTSVSLSTEDVEAKPQGQWSLESENSNWIWKNIRLTDRYLIASTSGGTFQYGLKCYVFNLRGGRSVDASFARRKRFFSPLPEIADLAISPDSEVMACILHGKVGTEHRALLYIARVATPDQCTQTEELEWPATDIVELSFPTSDDIYLVVRPRVNIRSLEETATLIHICLKSKRLESVIIKSQGFDSGANVGLFTTFAPLYRQPSRCAVVTKEKRLYIQSLEEESHVPAIQADIKQYRILKLITGWDKGEMFAIGRHVASHNMILLQVHLPVSGVSGVSITELAQFPGLSYSDQFTEALGNIKWGKYILLAALMSANQRAIYKVKI</sequence>
<accession>A0AAD6BTQ7</accession>
<dbReference type="PANTHER" id="PTHR43671">
    <property type="entry name" value="SERINE/THREONINE-PROTEIN KINASE NEK"/>
    <property type="match status" value="1"/>
</dbReference>
<evidence type="ECO:0000256" key="7">
    <source>
        <dbReference type="ARBA" id="ARBA00047899"/>
    </source>
</evidence>
<dbReference type="GO" id="GO:0004674">
    <property type="term" value="F:protein serine/threonine kinase activity"/>
    <property type="evidence" value="ECO:0007669"/>
    <property type="project" value="UniProtKB-KW"/>
</dbReference>
<keyword evidence="5" id="KW-0418">Kinase</keyword>
<dbReference type="PROSITE" id="PS50011">
    <property type="entry name" value="PROTEIN_KINASE_DOM"/>
    <property type="match status" value="1"/>
</dbReference>
<comment type="caution">
    <text evidence="10">The sequence shown here is derived from an EMBL/GenBank/DDBJ whole genome shotgun (WGS) entry which is preliminary data.</text>
</comment>
<evidence type="ECO:0000256" key="5">
    <source>
        <dbReference type="ARBA" id="ARBA00022777"/>
    </source>
</evidence>
<keyword evidence="4" id="KW-0547">Nucleotide-binding</keyword>
<evidence type="ECO:0000256" key="6">
    <source>
        <dbReference type="ARBA" id="ARBA00022840"/>
    </source>
</evidence>
<keyword evidence="3" id="KW-0808">Transferase</keyword>
<dbReference type="SMART" id="SM00220">
    <property type="entry name" value="S_TKc"/>
    <property type="match status" value="1"/>
</dbReference>
<comment type="catalytic activity">
    <reaction evidence="8">
        <text>L-seryl-[protein] + ATP = O-phospho-L-seryl-[protein] + ADP + H(+)</text>
        <dbReference type="Rhea" id="RHEA:17989"/>
        <dbReference type="Rhea" id="RHEA-COMP:9863"/>
        <dbReference type="Rhea" id="RHEA-COMP:11604"/>
        <dbReference type="ChEBI" id="CHEBI:15378"/>
        <dbReference type="ChEBI" id="CHEBI:29999"/>
        <dbReference type="ChEBI" id="CHEBI:30616"/>
        <dbReference type="ChEBI" id="CHEBI:83421"/>
        <dbReference type="ChEBI" id="CHEBI:456216"/>
        <dbReference type="EC" id="2.7.11.1"/>
    </reaction>
</comment>
<evidence type="ECO:0000313" key="10">
    <source>
        <dbReference type="EMBL" id="KAJ5432545.1"/>
    </source>
</evidence>
<dbReference type="SUPFAM" id="SSF56112">
    <property type="entry name" value="Protein kinase-like (PK-like)"/>
    <property type="match status" value="1"/>
</dbReference>
<organism evidence="10 11">
    <name type="scientific">Penicillium daleae</name>
    <dbReference type="NCBI Taxonomy" id="63821"/>
    <lineage>
        <taxon>Eukaryota</taxon>
        <taxon>Fungi</taxon>
        <taxon>Dikarya</taxon>
        <taxon>Ascomycota</taxon>
        <taxon>Pezizomycotina</taxon>
        <taxon>Eurotiomycetes</taxon>
        <taxon>Eurotiomycetidae</taxon>
        <taxon>Eurotiales</taxon>
        <taxon>Aspergillaceae</taxon>
        <taxon>Penicillium</taxon>
    </lineage>
</organism>
<dbReference type="PROSITE" id="PS00108">
    <property type="entry name" value="PROTEIN_KINASE_ST"/>
    <property type="match status" value="1"/>
</dbReference>
<dbReference type="Pfam" id="PF00069">
    <property type="entry name" value="Pkinase"/>
    <property type="match status" value="1"/>
</dbReference>
<evidence type="ECO:0000256" key="3">
    <source>
        <dbReference type="ARBA" id="ARBA00022679"/>
    </source>
</evidence>
<evidence type="ECO:0000256" key="2">
    <source>
        <dbReference type="ARBA" id="ARBA00022527"/>
    </source>
</evidence>
<keyword evidence="11" id="KW-1185">Reference proteome</keyword>
<dbReference type="GO" id="GO:0005524">
    <property type="term" value="F:ATP binding"/>
    <property type="evidence" value="ECO:0007669"/>
    <property type="project" value="UniProtKB-KW"/>
</dbReference>
<gene>
    <name evidence="10" type="ORF">N7458_011701</name>
</gene>
<dbReference type="InterPro" id="IPR011009">
    <property type="entry name" value="Kinase-like_dom_sf"/>
</dbReference>
<dbReference type="InterPro" id="IPR008271">
    <property type="entry name" value="Ser/Thr_kinase_AS"/>
</dbReference>
<dbReference type="AlphaFoldDB" id="A0AAD6BTQ7"/>
<name>A0AAD6BTQ7_9EURO</name>
<dbReference type="PANTHER" id="PTHR43671:SF98">
    <property type="entry name" value="SERINE_THREONINE-PROTEIN KINASE NEK11"/>
    <property type="match status" value="1"/>
</dbReference>
<evidence type="ECO:0000313" key="11">
    <source>
        <dbReference type="Proteomes" id="UP001213681"/>
    </source>
</evidence>
<dbReference type="Gene3D" id="1.10.510.10">
    <property type="entry name" value="Transferase(Phosphotransferase) domain 1"/>
    <property type="match status" value="1"/>
</dbReference>
<keyword evidence="6" id="KW-0067">ATP-binding</keyword>
<keyword evidence="2" id="KW-0723">Serine/threonine-protein kinase</keyword>
<proteinExistence type="predicted"/>
<evidence type="ECO:0000256" key="4">
    <source>
        <dbReference type="ARBA" id="ARBA00022741"/>
    </source>
</evidence>
<evidence type="ECO:0000256" key="1">
    <source>
        <dbReference type="ARBA" id="ARBA00012513"/>
    </source>
</evidence>
<protein>
    <recommendedName>
        <fullName evidence="1">non-specific serine/threonine protein kinase</fullName>
        <ecNumber evidence="1">2.7.11.1</ecNumber>
    </recommendedName>
</protein>